<accession>A0A1M7G5K8</accession>
<dbReference type="AlphaFoldDB" id="A0A1M7G5K8"/>
<protein>
    <recommendedName>
        <fullName evidence="3">Bacteriocin-type signal sequence-containing protein</fullName>
    </recommendedName>
</protein>
<dbReference type="RefSeq" id="WP_165601971.1">
    <property type="nucleotide sequence ID" value="NZ_FRBM01000009.1"/>
</dbReference>
<name>A0A1M7G5K8_9FLAO</name>
<sequence length="50" mass="5711">MKNNIEHNGRKLNKKQLSTIKGGLRICRPEGYAECIQYGRFCGEPECKTP</sequence>
<evidence type="ECO:0000313" key="1">
    <source>
        <dbReference type="EMBL" id="SHM11237.1"/>
    </source>
</evidence>
<dbReference type="Proteomes" id="UP000184069">
    <property type="component" value="Unassembled WGS sequence"/>
</dbReference>
<reference evidence="1 2" key="1">
    <citation type="submission" date="2016-11" db="EMBL/GenBank/DDBJ databases">
        <authorList>
            <person name="Jaros S."/>
            <person name="Januszkiewicz K."/>
            <person name="Wedrychowicz H."/>
        </authorList>
    </citation>
    <scope>NUCLEOTIDE SEQUENCE [LARGE SCALE GENOMIC DNA]</scope>
    <source>
        <strain evidence="1 2">DSM 27621</strain>
    </source>
</reference>
<proteinExistence type="predicted"/>
<evidence type="ECO:0008006" key="3">
    <source>
        <dbReference type="Google" id="ProtNLM"/>
    </source>
</evidence>
<evidence type="ECO:0000313" key="2">
    <source>
        <dbReference type="Proteomes" id="UP000184069"/>
    </source>
</evidence>
<dbReference type="STRING" id="1423959.SAMN05444407_109178"/>
<gene>
    <name evidence="1" type="ORF">SAMN05444407_109178</name>
</gene>
<organism evidence="1 2">
    <name type="scientific">Chryseobacterium contaminans</name>
    <dbReference type="NCBI Taxonomy" id="1423959"/>
    <lineage>
        <taxon>Bacteria</taxon>
        <taxon>Pseudomonadati</taxon>
        <taxon>Bacteroidota</taxon>
        <taxon>Flavobacteriia</taxon>
        <taxon>Flavobacteriales</taxon>
        <taxon>Weeksellaceae</taxon>
        <taxon>Chryseobacterium group</taxon>
        <taxon>Chryseobacterium</taxon>
    </lineage>
</organism>
<dbReference type="EMBL" id="FRBM01000009">
    <property type="protein sequence ID" value="SHM11237.1"/>
    <property type="molecule type" value="Genomic_DNA"/>
</dbReference>